<dbReference type="InterPro" id="IPR028082">
    <property type="entry name" value="Peripla_BP_I"/>
</dbReference>
<dbReference type="SUPFAM" id="SSF46785">
    <property type="entry name" value="Winged helix' DNA-binding domain"/>
    <property type="match status" value="1"/>
</dbReference>
<feature type="domain" description="HTH gntR-type" evidence="4">
    <location>
        <begin position="4"/>
        <end position="72"/>
    </location>
</feature>
<dbReference type="Pfam" id="PF13377">
    <property type="entry name" value="Peripla_BP_3"/>
    <property type="match status" value="1"/>
</dbReference>
<dbReference type="EMBL" id="CP116507">
    <property type="protein sequence ID" value="WCG23230.1"/>
    <property type="molecule type" value="Genomic_DNA"/>
</dbReference>
<evidence type="ECO:0000256" key="1">
    <source>
        <dbReference type="ARBA" id="ARBA00023015"/>
    </source>
</evidence>
<dbReference type="AlphaFoldDB" id="A0AAE9XLY9"/>
<gene>
    <name evidence="5" type="ORF">PML95_03030</name>
</gene>
<dbReference type="GO" id="GO:0000976">
    <property type="term" value="F:transcription cis-regulatory region binding"/>
    <property type="evidence" value="ECO:0007669"/>
    <property type="project" value="TreeGrafter"/>
</dbReference>
<sequence length="354" mass="39779">MSKIPLYQQIINDIKKDIVCGRYTKGDKIATELELSEKYQVSRITSKRALVELEAEGLIYRVRGKGSFVKGIPSKVSTNKKEDLLFVSPFSHDTSFGNYAQGVFQALAGTSYRVVMLGHDQLSQYQIAEVVENYAGVLFYPMTQEIDIDWLYHLYLHRVPTVILDKEYEAIGFPSVVADNEQGGYEATKHMLASGLKKIAFVSSMPLLEVSTIQTRYLGYLKALYEENVIEKCLYQNLERLALDDYLEEVVSQMLAQGVEGIVAENDIVAISLVNQLKERDVQIPEEVSIVGFDNSQASQLITPKLTTVAQDFAEMGALAAKRLIHQIEEASIQATQDVVPICLKVRETTYQEK</sequence>
<dbReference type="SMART" id="SM00345">
    <property type="entry name" value="HTH_GNTR"/>
    <property type="match status" value="1"/>
</dbReference>
<keyword evidence="2 5" id="KW-0238">DNA-binding</keyword>
<dbReference type="Gene3D" id="3.40.50.2300">
    <property type="match status" value="2"/>
</dbReference>
<dbReference type="PANTHER" id="PTHR30146">
    <property type="entry name" value="LACI-RELATED TRANSCRIPTIONAL REPRESSOR"/>
    <property type="match status" value="1"/>
</dbReference>
<dbReference type="Gene3D" id="1.10.10.10">
    <property type="entry name" value="Winged helix-like DNA-binding domain superfamily/Winged helix DNA-binding domain"/>
    <property type="match status" value="1"/>
</dbReference>
<protein>
    <submittedName>
        <fullName evidence="5">LacI family DNA-binding transcriptional regulator</fullName>
    </submittedName>
</protein>
<organism evidence="5 6">
    <name type="scientific">Vagococcus lutrae</name>
    <dbReference type="NCBI Taxonomy" id="81947"/>
    <lineage>
        <taxon>Bacteria</taxon>
        <taxon>Bacillati</taxon>
        <taxon>Bacillota</taxon>
        <taxon>Bacilli</taxon>
        <taxon>Lactobacillales</taxon>
        <taxon>Enterococcaceae</taxon>
        <taxon>Vagococcus</taxon>
    </lineage>
</organism>
<reference evidence="5" key="1">
    <citation type="submission" date="2023-01" db="EMBL/GenBank/DDBJ databases">
        <title>Oxazolidinone resistance genes in florfenicol resistant enterococci from beef cattle and veal calves at slaughter.</title>
        <authorList>
            <person name="Biggel M."/>
        </authorList>
    </citation>
    <scope>NUCLEOTIDE SEQUENCE</scope>
    <source>
        <strain evidence="5">K204-1</strain>
    </source>
</reference>
<dbReference type="RefSeq" id="WP_272163571.1">
    <property type="nucleotide sequence ID" value="NZ_CP116507.1"/>
</dbReference>
<dbReference type="PROSITE" id="PS50949">
    <property type="entry name" value="HTH_GNTR"/>
    <property type="match status" value="1"/>
</dbReference>
<dbReference type="GO" id="GO:0003700">
    <property type="term" value="F:DNA-binding transcription factor activity"/>
    <property type="evidence" value="ECO:0007669"/>
    <property type="project" value="InterPro"/>
</dbReference>
<keyword evidence="3" id="KW-0804">Transcription</keyword>
<keyword evidence="1" id="KW-0805">Transcription regulation</keyword>
<dbReference type="PANTHER" id="PTHR30146:SF109">
    <property type="entry name" value="HTH-TYPE TRANSCRIPTIONAL REGULATOR GALS"/>
    <property type="match status" value="1"/>
</dbReference>
<evidence type="ECO:0000313" key="6">
    <source>
        <dbReference type="Proteomes" id="UP001179600"/>
    </source>
</evidence>
<dbReference type="InterPro" id="IPR036390">
    <property type="entry name" value="WH_DNA-bd_sf"/>
</dbReference>
<evidence type="ECO:0000256" key="3">
    <source>
        <dbReference type="ARBA" id="ARBA00023163"/>
    </source>
</evidence>
<dbReference type="SUPFAM" id="SSF53822">
    <property type="entry name" value="Periplasmic binding protein-like I"/>
    <property type="match status" value="1"/>
</dbReference>
<evidence type="ECO:0000259" key="4">
    <source>
        <dbReference type="PROSITE" id="PS50949"/>
    </source>
</evidence>
<evidence type="ECO:0000256" key="2">
    <source>
        <dbReference type="ARBA" id="ARBA00023125"/>
    </source>
</evidence>
<dbReference type="InterPro" id="IPR046335">
    <property type="entry name" value="LacI/GalR-like_sensor"/>
</dbReference>
<dbReference type="PRINTS" id="PR00035">
    <property type="entry name" value="HTHGNTR"/>
</dbReference>
<accession>A0AAE9XLY9</accession>
<evidence type="ECO:0000313" key="5">
    <source>
        <dbReference type="EMBL" id="WCG23230.1"/>
    </source>
</evidence>
<dbReference type="InterPro" id="IPR036388">
    <property type="entry name" value="WH-like_DNA-bd_sf"/>
</dbReference>
<dbReference type="CDD" id="cd07377">
    <property type="entry name" value="WHTH_GntR"/>
    <property type="match status" value="1"/>
</dbReference>
<dbReference type="Proteomes" id="UP001179600">
    <property type="component" value="Chromosome"/>
</dbReference>
<dbReference type="InterPro" id="IPR000524">
    <property type="entry name" value="Tscrpt_reg_HTH_GntR"/>
</dbReference>
<dbReference type="Pfam" id="PF00392">
    <property type="entry name" value="GntR"/>
    <property type="match status" value="1"/>
</dbReference>
<dbReference type="CDD" id="cd06267">
    <property type="entry name" value="PBP1_LacI_sugar_binding-like"/>
    <property type="match status" value="1"/>
</dbReference>
<proteinExistence type="predicted"/>
<name>A0AAE9XLY9_9ENTE</name>